<evidence type="ECO:0000313" key="1">
    <source>
        <dbReference type="EMBL" id="KAH6600875.1"/>
    </source>
</evidence>
<keyword evidence="2" id="KW-1185">Reference proteome</keyword>
<sequence>MSPETATTATAATTATTATTPTATPSLFQQLWTKCKGLFSVFSPCGSSVLSEELSVGLDVVAAASTETLPEIQQSAGVNELAKIDSGVQVIMPVEKPTAPSKEIRLDWQIYTRIVLDGVHHGPTACTVGGNTKGTLVITGRLKDSPPPYISLNYHTITSLEIVECGRERSFMVYAYNYQVVMSFKEKKGSCEKDRILVIWVQSEYDAKKLTRSIYNTLSLVKKFGCRITRHS</sequence>
<reference evidence="1 2" key="1">
    <citation type="submission" date="2021-02" db="EMBL/GenBank/DDBJ databases">
        <title>Variation within the Batrachochytrium salamandrivorans European outbreak.</title>
        <authorList>
            <person name="Kelly M."/>
            <person name="Pasmans F."/>
            <person name="Shea T.P."/>
            <person name="Munoz J.F."/>
            <person name="Carranza S."/>
            <person name="Cuomo C.A."/>
            <person name="Martel A."/>
        </authorList>
    </citation>
    <scope>NUCLEOTIDE SEQUENCE [LARGE SCALE GENOMIC DNA]</scope>
    <source>
        <strain evidence="1 2">AMFP18/2</strain>
    </source>
</reference>
<organism evidence="1 2">
    <name type="scientific">Batrachochytrium salamandrivorans</name>
    <dbReference type="NCBI Taxonomy" id="1357716"/>
    <lineage>
        <taxon>Eukaryota</taxon>
        <taxon>Fungi</taxon>
        <taxon>Fungi incertae sedis</taxon>
        <taxon>Chytridiomycota</taxon>
        <taxon>Chytridiomycota incertae sedis</taxon>
        <taxon>Chytridiomycetes</taxon>
        <taxon>Rhizophydiales</taxon>
        <taxon>Rhizophydiales incertae sedis</taxon>
        <taxon>Batrachochytrium</taxon>
    </lineage>
</organism>
<comment type="caution">
    <text evidence="1">The sequence shown here is derived from an EMBL/GenBank/DDBJ whole genome shotgun (WGS) entry which is preliminary data.</text>
</comment>
<evidence type="ECO:0000313" key="2">
    <source>
        <dbReference type="Proteomes" id="UP001648503"/>
    </source>
</evidence>
<protein>
    <recommendedName>
        <fullName evidence="3">MABP domain-containing protein</fullName>
    </recommendedName>
</protein>
<evidence type="ECO:0008006" key="3">
    <source>
        <dbReference type="Google" id="ProtNLM"/>
    </source>
</evidence>
<name>A0ABQ8FMJ6_9FUNG</name>
<dbReference type="EMBL" id="JAFCIX010000025">
    <property type="protein sequence ID" value="KAH6600875.1"/>
    <property type="molecule type" value="Genomic_DNA"/>
</dbReference>
<gene>
    <name evidence="1" type="ORF">BASA50_001982</name>
</gene>
<accession>A0ABQ8FMJ6</accession>
<proteinExistence type="predicted"/>
<dbReference type="Proteomes" id="UP001648503">
    <property type="component" value="Unassembled WGS sequence"/>
</dbReference>